<keyword evidence="1" id="KW-0472">Membrane</keyword>
<sequence>MVRDDILREAIDGTGCTPEWAALQTIRLFRHYEDAGLSHDDALAAAKVEMQAIAAEALRIRRRERFQTTVAPWCVIVLGTMACVGWWALWE</sequence>
<keyword evidence="1" id="KW-1133">Transmembrane helix</keyword>
<keyword evidence="3" id="KW-1185">Reference proteome</keyword>
<evidence type="ECO:0000313" key="3">
    <source>
        <dbReference type="Proteomes" id="UP000247476"/>
    </source>
</evidence>
<accession>A0A2V5KDJ7</accession>
<gene>
    <name evidence="2" type="ORF">DLM86_00710</name>
</gene>
<protein>
    <submittedName>
        <fullName evidence="2">Uncharacterized protein</fullName>
    </submittedName>
</protein>
<dbReference type="EMBL" id="QJVJ01000001">
    <property type="protein sequence ID" value="PYI57002.1"/>
    <property type="molecule type" value="Genomic_DNA"/>
</dbReference>
<evidence type="ECO:0000313" key="2">
    <source>
        <dbReference type="EMBL" id="PYI57002.1"/>
    </source>
</evidence>
<dbReference type="Proteomes" id="UP000247476">
    <property type="component" value="Unassembled WGS sequence"/>
</dbReference>
<proteinExistence type="predicted"/>
<keyword evidence="1" id="KW-0812">Transmembrane</keyword>
<organism evidence="2 3">
    <name type="scientific">Paenibacillus flagellatus</name>
    <dbReference type="NCBI Taxonomy" id="2211139"/>
    <lineage>
        <taxon>Bacteria</taxon>
        <taxon>Bacillati</taxon>
        <taxon>Bacillota</taxon>
        <taxon>Bacilli</taxon>
        <taxon>Bacillales</taxon>
        <taxon>Paenibacillaceae</taxon>
        <taxon>Paenibacillus</taxon>
    </lineage>
</organism>
<name>A0A2V5KDJ7_9BACL</name>
<dbReference type="AlphaFoldDB" id="A0A2V5KDJ7"/>
<feature type="transmembrane region" description="Helical" evidence="1">
    <location>
        <begin position="70"/>
        <end position="89"/>
    </location>
</feature>
<evidence type="ECO:0000256" key="1">
    <source>
        <dbReference type="SAM" id="Phobius"/>
    </source>
</evidence>
<comment type="caution">
    <text evidence="2">The sequence shown here is derived from an EMBL/GenBank/DDBJ whole genome shotgun (WGS) entry which is preliminary data.</text>
</comment>
<reference evidence="2 3" key="1">
    <citation type="submission" date="2018-05" db="EMBL/GenBank/DDBJ databases">
        <title>Paenibacillus flagellatus sp. nov., isolated from selenium mineral soil.</title>
        <authorList>
            <person name="Dai X."/>
        </authorList>
    </citation>
    <scope>NUCLEOTIDE SEQUENCE [LARGE SCALE GENOMIC DNA]</scope>
    <source>
        <strain evidence="2 3">DXL2</strain>
    </source>
</reference>